<feature type="domain" description="Protein kinase" evidence="9">
    <location>
        <begin position="1"/>
        <end position="274"/>
    </location>
</feature>
<keyword evidence="3" id="KW-0808">Transferase</keyword>
<dbReference type="AlphaFoldDB" id="A0A6D2LDA8"/>
<dbReference type="PROSITE" id="PS00108">
    <property type="entry name" value="PROTEIN_KINASE_ST"/>
    <property type="match status" value="1"/>
</dbReference>
<keyword evidence="5" id="KW-0418">Kinase</keyword>
<evidence type="ECO:0000256" key="8">
    <source>
        <dbReference type="SAM" id="SignalP"/>
    </source>
</evidence>
<dbReference type="EMBL" id="CACVBM020001706">
    <property type="protein sequence ID" value="CAA7057735.1"/>
    <property type="molecule type" value="Genomic_DNA"/>
</dbReference>
<dbReference type="Gene3D" id="1.10.510.10">
    <property type="entry name" value="Transferase(Phosphotransferase) domain 1"/>
    <property type="match status" value="1"/>
</dbReference>
<keyword evidence="6" id="KW-0067">ATP-binding</keyword>
<evidence type="ECO:0000259" key="9">
    <source>
        <dbReference type="PROSITE" id="PS50011"/>
    </source>
</evidence>
<keyword evidence="2" id="KW-0723">Serine/threonine-protein kinase</keyword>
<comment type="similarity">
    <text evidence="1">Belongs to the protein kinase superfamily. STE Ser/Thr protein kinase family. MAP kinase kinase kinase subfamily.</text>
</comment>
<dbReference type="SUPFAM" id="SSF56112">
    <property type="entry name" value="Protein kinase-like (PK-like)"/>
    <property type="match status" value="1"/>
</dbReference>
<evidence type="ECO:0000256" key="5">
    <source>
        <dbReference type="ARBA" id="ARBA00022777"/>
    </source>
</evidence>
<dbReference type="InterPro" id="IPR000719">
    <property type="entry name" value="Prot_kinase_dom"/>
</dbReference>
<dbReference type="GO" id="GO:0004709">
    <property type="term" value="F:MAP kinase kinase kinase activity"/>
    <property type="evidence" value="ECO:0007669"/>
    <property type="project" value="TreeGrafter"/>
</dbReference>
<gene>
    <name evidence="10" type="ORF">MERR_LOCUS44971</name>
</gene>
<evidence type="ECO:0000256" key="7">
    <source>
        <dbReference type="SAM" id="Coils"/>
    </source>
</evidence>
<keyword evidence="8" id="KW-0732">Signal</keyword>
<evidence type="ECO:0000256" key="4">
    <source>
        <dbReference type="ARBA" id="ARBA00022741"/>
    </source>
</evidence>
<dbReference type="PANTHER" id="PTHR48016:SF29">
    <property type="entry name" value="MITOGEN-ACTIVATED PROTEIN KINASE KINASE KINASE 1-RELATED"/>
    <property type="match status" value="1"/>
</dbReference>
<dbReference type="GO" id="GO:0005737">
    <property type="term" value="C:cytoplasm"/>
    <property type="evidence" value="ECO:0007669"/>
    <property type="project" value="TreeGrafter"/>
</dbReference>
<evidence type="ECO:0000256" key="2">
    <source>
        <dbReference type="ARBA" id="ARBA00022527"/>
    </source>
</evidence>
<proteinExistence type="inferred from homology"/>
<dbReference type="InterPro" id="IPR008271">
    <property type="entry name" value="Ser/Thr_kinase_AS"/>
</dbReference>
<dbReference type="Pfam" id="PF00069">
    <property type="entry name" value="Pkinase"/>
    <property type="match status" value="1"/>
</dbReference>
<evidence type="ECO:0000313" key="10">
    <source>
        <dbReference type="EMBL" id="CAA7057735.1"/>
    </source>
</evidence>
<evidence type="ECO:0000256" key="1">
    <source>
        <dbReference type="ARBA" id="ARBA00006529"/>
    </source>
</evidence>
<dbReference type="InterPro" id="IPR011009">
    <property type="entry name" value="Kinase-like_dom_sf"/>
</dbReference>
<accession>A0A6D2LDA8</accession>
<dbReference type="GO" id="GO:0005524">
    <property type="term" value="F:ATP binding"/>
    <property type="evidence" value="ECO:0007669"/>
    <property type="project" value="UniProtKB-KW"/>
</dbReference>
<name>A0A6D2LDA8_9BRAS</name>
<keyword evidence="4" id="KW-0547">Nucleotide-binding</keyword>
<feature type="coiled-coil region" evidence="7">
    <location>
        <begin position="52"/>
        <end position="82"/>
    </location>
</feature>
<keyword evidence="7" id="KW-0175">Coiled coil</keyword>
<reference evidence="10" key="1">
    <citation type="submission" date="2020-01" db="EMBL/GenBank/DDBJ databases">
        <authorList>
            <person name="Mishra B."/>
        </authorList>
    </citation>
    <scope>NUCLEOTIDE SEQUENCE [LARGE SCALE GENOMIC DNA]</scope>
</reference>
<sequence>MSGSGWATRVIYCLGRLFLAHSSVTLLKVNFLDKDHLAPCISGDGDFFAVKEVSLLDNRREAQECIQQLEREIALLSQLQHQNIVRYRGTAKDGSNLYIFLELVTQGSLLKLYQRYQLRDSVVSLYTRQILDGLKYLHDNGCIHRDIKCANILMDASGVVKLADFGLAKLSNMNDVKICSMWMAPEVINHKRTDEYGSSADIWSLGCTVLEMLTGQIPYSYMEPVAALFKIGTGVLPDIPETLSLDAQAFINTCLKVNPEQRPTAAELLNHPFVTRPLSSPSSGYGLAQ</sequence>
<feature type="signal peptide" evidence="8">
    <location>
        <begin position="1"/>
        <end position="22"/>
    </location>
</feature>
<keyword evidence="11" id="KW-1185">Reference proteome</keyword>
<dbReference type="InterPro" id="IPR050538">
    <property type="entry name" value="MAP_kinase_kinase_kinase"/>
</dbReference>
<dbReference type="Proteomes" id="UP000467841">
    <property type="component" value="Unassembled WGS sequence"/>
</dbReference>
<feature type="chain" id="PRO_5025614847" description="Protein kinase domain-containing protein" evidence="8">
    <location>
        <begin position="23"/>
        <end position="289"/>
    </location>
</feature>
<evidence type="ECO:0000256" key="3">
    <source>
        <dbReference type="ARBA" id="ARBA00022679"/>
    </source>
</evidence>
<evidence type="ECO:0000313" key="11">
    <source>
        <dbReference type="Proteomes" id="UP000467841"/>
    </source>
</evidence>
<dbReference type="SMART" id="SM00220">
    <property type="entry name" value="S_TKc"/>
    <property type="match status" value="1"/>
</dbReference>
<comment type="caution">
    <text evidence="10">The sequence shown here is derived from an EMBL/GenBank/DDBJ whole genome shotgun (WGS) entry which is preliminary data.</text>
</comment>
<dbReference type="OrthoDB" id="266718at2759"/>
<organism evidence="10 11">
    <name type="scientific">Microthlaspi erraticum</name>
    <dbReference type="NCBI Taxonomy" id="1685480"/>
    <lineage>
        <taxon>Eukaryota</taxon>
        <taxon>Viridiplantae</taxon>
        <taxon>Streptophyta</taxon>
        <taxon>Embryophyta</taxon>
        <taxon>Tracheophyta</taxon>
        <taxon>Spermatophyta</taxon>
        <taxon>Magnoliopsida</taxon>
        <taxon>eudicotyledons</taxon>
        <taxon>Gunneridae</taxon>
        <taxon>Pentapetalae</taxon>
        <taxon>rosids</taxon>
        <taxon>malvids</taxon>
        <taxon>Brassicales</taxon>
        <taxon>Brassicaceae</taxon>
        <taxon>Coluteocarpeae</taxon>
        <taxon>Microthlaspi</taxon>
    </lineage>
</organism>
<protein>
    <recommendedName>
        <fullName evidence="9">Protein kinase domain-containing protein</fullName>
    </recommendedName>
</protein>
<dbReference type="PROSITE" id="PS50011">
    <property type="entry name" value="PROTEIN_KINASE_DOM"/>
    <property type="match status" value="1"/>
</dbReference>
<evidence type="ECO:0000256" key="6">
    <source>
        <dbReference type="ARBA" id="ARBA00022840"/>
    </source>
</evidence>
<dbReference type="PANTHER" id="PTHR48016">
    <property type="entry name" value="MAP KINASE KINASE KINASE SSK2-RELATED-RELATED"/>
    <property type="match status" value="1"/>
</dbReference>